<name>A0A2P2NYE5_RHIMU</name>
<evidence type="ECO:0000313" key="2">
    <source>
        <dbReference type="EMBL" id="MBX47515.1"/>
    </source>
</evidence>
<evidence type="ECO:0000256" key="1">
    <source>
        <dbReference type="SAM" id="MobiDB-lite"/>
    </source>
</evidence>
<dbReference type="AlphaFoldDB" id="A0A2P2NYE5"/>
<dbReference type="EMBL" id="GGEC01067031">
    <property type="protein sequence ID" value="MBX47515.1"/>
    <property type="molecule type" value="Transcribed_RNA"/>
</dbReference>
<organism evidence="2">
    <name type="scientific">Rhizophora mucronata</name>
    <name type="common">Asiatic mangrove</name>
    <dbReference type="NCBI Taxonomy" id="61149"/>
    <lineage>
        <taxon>Eukaryota</taxon>
        <taxon>Viridiplantae</taxon>
        <taxon>Streptophyta</taxon>
        <taxon>Embryophyta</taxon>
        <taxon>Tracheophyta</taxon>
        <taxon>Spermatophyta</taxon>
        <taxon>Magnoliopsida</taxon>
        <taxon>eudicotyledons</taxon>
        <taxon>Gunneridae</taxon>
        <taxon>Pentapetalae</taxon>
        <taxon>rosids</taxon>
        <taxon>fabids</taxon>
        <taxon>Malpighiales</taxon>
        <taxon>Rhizophoraceae</taxon>
        <taxon>Rhizophora</taxon>
    </lineage>
</organism>
<accession>A0A2P2NYE5</accession>
<protein>
    <submittedName>
        <fullName evidence="2">Uncharacterized protein</fullName>
    </submittedName>
</protein>
<sequence length="33" mass="3705">MAIPSKDVSFYRMGGKTSSNQPDKRVKSKHPLN</sequence>
<feature type="region of interest" description="Disordered" evidence="1">
    <location>
        <begin position="1"/>
        <end position="33"/>
    </location>
</feature>
<proteinExistence type="predicted"/>
<reference evidence="2" key="1">
    <citation type="submission" date="2018-02" db="EMBL/GenBank/DDBJ databases">
        <title>Rhizophora mucronata_Transcriptome.</title>
        <authorList>
            <person name="Meera S.P."/>
            <person name="Sreeshan A."/>
            <person name="Augustine A."/>
        </authorList>
    </citation>
    <scope>NUCLEOTIDE SEQUENCE</scope>
    <source>
        <tissue evidence="2">Leaf</tissue>
    </source>
</reference>